<comment type="function">
    <text evidence="10 13">Cell wall formation. Adds enolpyruvyl to UDP-N-acetylglucosamine.</text>
</comment>
<evidence type="ECO:0000313" key="15">
    <source>
        <dbReference type="EMBL" id="GAA0633117.1"/>
    </source>
</evidence>
<protein>
    <recommendedName>
        <fullName evidence="13">UDP-N-acetylglucosamine 1-carboxyvinyltransferase</fullName>
        <ecNumber evidence="13">2.5.1.7</ecNumber>
    </recommendedName>
    <alternativeName>
        <fullName evidence="13">Enoylpyruvate transferase</fullName>
    </alternativeName>
    <alternativeName>
        <fullName evidence="13">UDP-N-acetylglucosamine enolpyruvyl transferase</fullName>
        <shortName evidence="13">EPT</shortName>
    </alternativeName>
</protein>
<evidence type="ECO:0000313" key="16">
    <source>
        <dbReference type="Proteomes" id="UP001500957"/>
    </source>
</evidence>
<dbReference type="HAMAP" id="MF_00111">
    <property type="entry name" value="MurA"/>
    <property type="match status" value="1"/>
</dbReference>
<reference evidence="15 16" key="1">
    <citation type="journal article" date="2019" name="Int. J. Syst. Evol. Microbiol.">
        <title>The Global Catalogue of Microorganisms (GCM) 10K type strain sequencing project: providing services to taxonomists for standard genome sequencing and annotation.</title>
        <authorList>
            <consortium name="The Broad Institute Genomics Platform"/>
            <consortium name="The Broad Institute Genome Sequencing Center for Infectious Disease"/>
            <person name="Wu L."/>
            <person name="Ma J."/>
        </authorList>
    </citation>
    <scope>NUCLEOTIDE SEQUENCE [LARGE SCALE GENOMIC DNA]</scope>
    <source>
        <strain evidence="15 16">JCM 10671</strain>
    </source>
</reference>
<dbReference type="InterPro" id="IPR036968">
    <property type="entry name" value="Enolpyruvate_Tfrase_sf"/>
</dbReference>
<comment type="subcellular location">
    <subcellularLocation>
        <location evidence="1 13">Cytoplasm</location>
    </subcellularLocation>
</comment>
<evidence type="ECO:0000256" key="2">
    <source>
        <dbReference type="ARBA" id="ARBA00004752"/>
    </source>
</evidence>
<dbReference type="EC" id="2.5.1.7" evidence="13"/>
<dbReference type="CDD" id="cd01555">
    <property type="entry name" value="UdpNAET"/>
    <property type="match status" value="1"/>
</dbReference>
<feature type="binding site" evidence="13">
    <location>
        <position position="307"/>
    </location>
    <ligand>
        <name>UDP-N-acetyl-alpha-D-glucosamine</name>
        <dbReference type="ChEBI" id="CHEBI:57705"/>
    </ligand>
</feature>
<gene>
    <name evidence="13 15" type="primary">murA</name>
    <name evidence="15" type="ORF">GCM10009547_41310</name>
</gene>
<keyword evidence="5 13" id="KW-0808">Transferase</keyword>
<proteinExistence type="inferred from homology"/>
<evidence type="ECO:0000256" key="8">
    <source>
        <dbReference type="ARBA" id="ARBA00023306"/>
    </source>
</evidence>
<feature type="active site" description="Proton donor" evidence="13">
    <location>
        <position position="116"/>
    </location>
</feature>
<evidence type="ECO:0000256" key="13">
    <source>
        <dbReference type="HAMAP-Rule" id="MF_00111"/>
    </source>
</evidence>
<dbReference type="InterPro" id="IPR005750">
    <property type="entry name" value="UDP_GlcNAc_COvinyl_MurA"/>
</dbReference>
<feature type="binding site" evidence="13">
    <location>
        <begin position="22"/>
        <end position="23"/>
    </location>
    <ligand>
        <name>phosphoenolpyruvate</name>
        <dbReference type="ChEBI" id="CHEBI:58702"/>
    </ligand>
</feature>
<keyword evidence="3 13" id="KW-0963">Cytoplasm</keyword>
<dbReference type="InterPro" id="IPR001986">
    <property type="entry name" value="Enolpyruvate_Tfrase_dom"/>
</dbReference>
<dbReference type="InterPro" id="IPR050068">
    <property type="entry name" value="MurA_subfamily"/>
</dbReference>
<comment type="pathway">
    <text evidence="2 13">Cell wall biogenesis; peptidoglycan biosynthesis.</text>
</comment>
<keyword evidence="16" id="KW-1185">Reference proteome</keyword>
<dbReference type="Proteomes" id="UP001500957">
    <property type="component" value="Unassembled WGS sequence"/>
</dbReference>
<feature type="domain" description="Enolpyruvate transferase" evidence="14">
    <location>
        <begin position="6"/>
        <end position="408"/>
    </location>
</feature>
<evidence type="ECO:0000256" key="3">
    <source>
        <dbReference type="ARBA" id="ARBA00022490"/>
    </source>
</evidence>
<dbReference type="RefSeq" id="WP_344608312.1">
    <property type="nucleotide sequence ID" value="NZ_BAAAHE010000044.1"/>
</dbReference>
<dbReference type="EMBL" id="BAAAHE010000044">
    <property type="protein sequence ID" value="GAA0633117.1"/>
    <property type="molecule type" value="Genomic_DNA"/>
</dbReference>
<name>A0ABN1H8M6_9ACTN</name>
<evidence type="ECO:0000256" key="12">
    <source>
        <dbReference type="ARBA" id="ARBA00047527"/>
    </source>
</evidence>
<comment type="catalytic activity">
    <reaction evidence="12 13">
        <text>phosphoenolpyruvate + UDP-N-acetyl-alpha-D-glucosamine = UDP-N-acetyl-3-O-(1-carboxyvinyl)-alpha-D-glucosamine + phosphate</text>
        <dbReference type="Rhea" id="RHEA:18681"/>
        <dbReference type="ChEBI" id="CHEBI:43474"/>
        <dbReference type="ChEBI" id="CHEBI:57705"/>
        <dbReference type="ChEBI" id="CHEBI:58702"/>
        <dbReference type="ChEBI" id="CHEBI:68483"/>
        <dbReference type="EC" id="2.5.1.7"/>
    </reaction>
</comment>
<comment type="caution">
    <text evidence="13">Lacks conserved residue(s) required for the propagation of feature annotation.</text>
</comment>
<keyword evidence="9 13" id="KW-0961">Cell wall biogenesis/degradation</keyword>
<dbReference type="Gene3D" id="3.65.10.10">
    <property type="entry name" value="Enolpyruvate transferase domain"/>
    <property type="match status" value="2"/>
</dbReference>
<evidence type="ECO:0000256" key="11">
    <source>
        <dbReference type="ARBA" id="ARBA00038367"/>
    </source>
</evidence>
<keyword evidence="4 13" id="KW-0132">Cell division</keyword>
<evidence type="ECO:0000256" key="10">
    <source>
        <dbReference type="ARBA" id="ARBA00037534"/>
    </source>
</evidence>
<dbReference type="InterPro" id="IPR013792">
    <property type="entry name" value="RNA3'P_cycl/enolpyr_Trfase_a/b"/>
</dbReference>
<evidence type="ECO:0000256" key="9">
    <source>
        <dbReference type="ARBA" id="ARBA00023316"/>
    </source>
</evidence>
<dbReference type="NCBIfam" id="TIGR01072">
    <property type="entry name" value="murA"/>
    <property type="match status" value="1"/>
</dbReference>
<keyword evidence="6 13" id="KW-0133">Cell shape</keyword>
<evidence type="ECO:0000256" key="1">
    <source>
        <dbReference type="ARBA" id="ARBA00004496"/>
    </source>
</evidence>
<evidence type="ECO:0000256" key="5">
    <source>
        <dbReference type="ARBA" id="ARBA00022679"/>
    </source>
</evidence>
<dbReference type="SUPFAM" id="SSF55205">
    <property type="entry name" value="EPT/RTPC-like"/>
    <property type="match status" value="1"/>
</dbReference>
<keyword evidence="7 13" id="KW-0573">Peptidoglycan synthesis</keyword>
<dbReference type="PANTHER" id="PTHR43783">
    <property type="entry name" value="UDP-N-ACETYLGLUCOSAMINE 1-CARBOXYVINYLTRANSFERASE"/>
    <property type="match status" value="1"/>
</dbReference>
<feature type="binding site" evidence="13">
    <location>
        <position position="92"/>
    </location>
    <ligand>
        <name>UDP-N-acetyl-alpha-D-glucosamine</name>
        <dbReference type="ChEBI" id="CHEBI:57705"/>
    </ligand>
</feature>
<evidence type="ECO:0000259" key="14">
    <source>
        <dbReference type="Pfam" id="PF00275"/>
    </source>
</evidence>
<evidence type="ECO:0000256" key="4">
    <source>
        <dbReference type="ARBA" id="ARBA00022618"/>
    </source>
</evidence>
<evidence type="ECO:0000256" key="6">
    <source>
        <dbReference type="ARBA" id="ARBA00022960"/>
    </source>
</evidence>
<dbReference type="Pfam" id="PF00275">
    <property type="entry name" value="EPSP_synthase"/>
    <property type="match status" value="1"/>
</dbReference>
<organism evidence="15 16">
    <name type="scientific">Sporichthya brevicatena</name>
    <dbReference type="NCBI Taxonomy" id="171442"/>
    <lineage>
        <taxon>Bacteria</taxon>
        <taxon>Bacillati</taxon>
        <taxon>Actinomycetota</taxon>
        <taxon>Actinomycetes</taxon>
        <taxon>Sporichthyales</taxon>
        <taxon>Sporichthyaceae</taxon>
        <taxon>Sporichthya</taxon>
    </lineage>
</organism>
<sequence length="426" mass="45307">MERFRVTGGARLAGEVRVDGAKNSVLKLMAAALLAEGRTTLTNVPEILDIDFMSALLRRLGCEVEQRPGTVVIDVPAELSHEAPYELVRRLRASICVLGPLVARLGRAKVALPGGDNIGSRALDMHIGGLAKLGATSESEHGYIITEAPKGLTGASVWLDFPSVGATENILMAAVLANGTTVIDNAAREPEIVDLADMLIQMGAKVSGAGTSTIEIEGVPAGSLSPTSHRTVPDRIVAGTWAVAAAMTRGDVTILNANPHHLELPLDKLVTAGADVEWMPDGFRVEMNRRPEAVDIMTLPYPGFPTDLQPAYIALNTVAEGAAMVTENIFEARFMFIDEMVRLGAEIKTDGHHAVIRGRPHLSGAPVRSHDIRAGAGLVLAGLVAEGETIVTDVHHIDRGYADFVAQLNSLGAQVVREPDPDHFHE</sequence>
<comment type="similarity">
    <text evidence="11 13">Belongs to the EPSP synthase family. MurA subfamily.</text>
</comment>
<comment type="caution">
    <text evidence="15">The sequence shown here is derived from an EMBL/GenBank/DDBJ whole genome shotgun (WGS) entry which is preliminary data.</text>
</comment>
<dbReference type="PANTHER" id="PTHR43783:SF1">
    <property type="entry name" value="UDP-N-ACETYLGLUCOSAMINE 1-CARBOXYVINYLTRANSFERASE"/>
    <property type="match status" value="1"/>
</dbReference>
<dbReference type="NCBIfam" id="NF006873">
    <property type="entry name" value="PRK09369.1"/>
    <property type="match status" value="1"/>
</dbReference>
<evidence type="ECO:0000256" key="7">
    <source>
        <dbReference type="ARBA" id="ARBA00022984"/>
    </source>
</evidence>
<keyword evidence="8 13" id="KW-0131">Cell cycle</keyword>
<feature type="binding site" evidence="13">
    <location>
        <position position="329"/>
    </location>
    <ligand>
        <name>UDP-N-acetyl-alpha-D-glucosamine</name>
        <dbReference type="ChEBI" id="CHEBI:57705"/>
    </ligand>
</feature>
<accession>A0ABN1H8M6</accession>